<dbReference type="Proteomes" id="UP001157733">
    <property type="component" value="Chromosome"/>
</dbReference>
<evidence type="ECO:0000256" key="9">
    <source>
        <dbReference type="ARBA" id="ARBA00023136"/>
    </source>
</evidence>
<keyword evidence="6 11" id="KW-0812">Transmembrane</keyword>
<evidence type="ECO:0000256" key="8">
    <source>
        <dbReference type="ARBA" id="ARBA00022989"/>
    </source>
</evidence>
<keyword evidence="7" id="KW-0653">Protein transport</keyword>
<keyword evidence="3" id="KW-0813">Transport</keyword>
<feature type="domain" description="TonB C-terminal" evidence="12">
    <location>
        <begin position="331"/>
        <end position="422"/>
    </location>
</feature>
<evidence type="ECO:0000313" key="13">
    <source>
        <dbReference type="EMBL" id="CAI2718585.1"/>
    </source>
</evidence>
<keyword evidence="5" id="KW-0997">Cell inner membrane</keyword>
<feature type="compositionally biased region" description="Polar residues" evidence="10">
    <location>
        <begin position="96"/>
        <end position="108"/>
    </location>
</feature>
<reference evidence="13 14" key="1">
    <citation type="submission" date="2022-09" db="EMBL/GenBank/DDBJ databases">
        <authorList>
            <person name="Kop L."/>
        </authorList>
    </citation>
    <scope>NUCLEOTIDE SEQUENCE [LARGE SCALE GENOMIC DNA]</scope>
    <source>
        <strain evidence="13 14">347</strain>
    </source>
</reference>
<dbReference type="Pfam" id="PF03544">
    <property type="entry name" value="TonB_C"/>
    <property type="match status" value="1"/>
</dbReference>
<dbReference type="PANTHER" id="PTHR33446:SF2">
    <property type="entry name" value="PROTEIN TONB"/>
    <property type="match status" value="1"/>
</dbReference>
<keyword evidence="9 11" id="KW-0472">Membrane</keyword>
<evidence type="ECO:0000313" key="14">
    <source>
        <dbReference type="Proteomes" id="UP001157733"/>
    </source>
</evidence>
<evidence type="ECO:0000259" key="12">
    <source>
        <dbReference type="PROSITE" id="PS52015"/>
    </source>
</evidence>
<comment type="similarity">
    <text evidence="2">Belongs to the TonB family.</text>
</comment>
<evidence type="ECO:0000256" key="7">
    <source>
        <dbReference type="ARBA" id="ARBA00022927"/>
    </source>
</evidence>
<feature type="compositionally biased region" description="Pro residues" evidence="10">
    <location>
        <begin position="171"/>
        <end position="187"/>
    </location>
</feature>
<gene>
    <name evidence="13" type="ORF">NSPWAT_1726</name>
</gene>
<evidence type="ECO:0000256" key="5">
    <source>
        <dbReference type="ARBA" id="ARBA00022519"/>
    </source>
</evidence>
<dbReference type="NCBIfam" id="TIGR01352">
    <property type="entry name" value="tonB_Cterm"/>
    <property type="match status" value="1"/>
</dbReference>
<dbReference type="Gene3D" id="3.30.1150.10">
    <property type="match status" value="1"/>
</dbReference>
<evidence type="ECO:0000256" key="6">
    <source>
        <dbReference type="ARBA" id="ARBA00022692"/>
    </source>
</evidence>
<feature type="transmembrane region" description="Helical" evidence="11">
    <location>
        <begin position="12"/>
        <end position="35"/>
    </location>
</feature>
<proteinExistence type="inferred from homology"/>
<organism evidence="13 14">
    <name type="scientific">Nitrospina watsonii</name>
    <dbReference type="NCBI Taxonomy" id="1323948"/>
    <lineage>
        <taxon>Bacteria</taxon>
        <taxon>Pseudomonadati</taxon>
        <taxon>Nitrospinota/Tectimicrobiota group</taxon>
        <taxon>Nitrospinota</taxon>
        <taxon>Nitrospinia</taxon>
        <taxon>Nitrospinales</taxon>
        <taxon>Nitrospinaceae</taxon>
        <taxon>Nitrospina</taxon>
    </lineage>
</organism>
<dbReference type="RefSeq" id="WP_282011477.1">
    <property type="nucleotide sequence ID" value="NZ_OX336137.1"/>
</dbReference>
<feature type="region of interest" description="Disordered" evidence="10">
    <location>
        <begin position="159"/>
        <end position="197"/>
    </location>
</feature>
<accession>A0ABM9HEB0</accession>
<evidence type="ECO:0000256" key="1">
    <source>
        <dbReference type="ARBA" id="ARBA00004383"/>
    </source>
</evidence>
<evidence type="ECO:0000256" key="11">
    <source>
        <dbReference type="SAM" id="Phobius"/>
    </source>
</evidence>
<evidence type="ECO:0000256" key="2">
    <source>
        <dbReference type="ARBA" id="ARBA00006555"/>
    </source>
</evidence>
<dbReference type="EMBL" id="OX336137">
    <property type="protein sequence ID" value="CAI2718585.1"/>
    <property type="molecule type" value="Genomic_DNA"/>
</dbReference>
<dbReference type="InterPro" id="IPR006260">
    <property type="entry name" value="TonB/TolA_C"/>
</dbReference>
<keyword evidence="4" id="KW-1003">Cell membrane</keyword>
<name>A0ABM9HEB0_9BACT</name>
<dbReference type="InterPro" id="IPR051045">
    <property type="entry name" value="TonB-dependent_transducer"/>
</dbReference>
<sequence length="422" mass="46808">MFITATHSKSNRIFQGALACSLALHGFVFLGFILWQETFTETPLPQTFKIQKVRLLTSPMESFHEETGQSKSENISSNSPAEIHHEPITRTFKKNPVQQRSTKETATPTIMPHAVPDPLIEPVTPSVRIHETVQKKVSTPQPKLHSQKTFSLARLSPNPVTARKQASVLPEPMPKIKPLPEPIPRPQPPRHEFKMQSGKSALLHTTQWEPPARNRYSETIQQTRSFARPLQTANAQRIVPLAPDTLELKVHADEDHAFAAPTASWTAPQQNATNSPEVPISKSVATSGTPPHETAGTTNVENKESVSQQFASKGITGSRSGGEDLETLKNGFILEIRNRIAKYKFYPRLAMRRGLEGQPIVHFKINRDGRIQDLHVALTSGSGILDQAALESVKNGMPFPVMPEALQRDSMTIQLPIAFTLD</sequence>
<feature type="compositionally biased region" description="Polar residues" evidence="10">
    <location>
        <begin position="263"/>
        <end position="276"/>
    </location>
</feature>
<feature type="region of interest" description="Disordered" evidence="10">
    <location>
        <begin position="94"/>
        <end position="120"/>
    </location>
</feature>
<keyword evidence="8 11" id="KW-1133">Transmembrane helix</keyword>
<evidence type="ECO:0000256" key="10">
    <source>
        <dbReference type="SAM" id="MobiDB-lite"/>
    </source>
</evidence>
<feature type="compositionally biased region" description="Polar residues" evidence="10">
    <location>
        <begin position="283"/>
        <end position="318"/>
    </location>
</feature>
<dbReference type="SUPFAM" id="SSF74653">
    <property type="entry name" value="TolA/TonB C-terminal domain"/>
    <property type="match status" value="1"/>
</dbReference>
<keyword evidence="14" id="KW-1185">Reference proteome</keyword>
<feature type="region of interest" description="Disordered" evidence="10">
    <location>
        <begin position="262"/>
        <end position="322"/>
    </location>
</feature>
<dbReference type="InterPro" id="IPR037682">
    <property type="entry name" value="TonB_C"/>
</dbReference>
<evidence type="ECO:0000256" key="4">
    <source>
        <dbReference type="ARBA" id="ARBA00022475"/>
    </source>
</evidence>
<dbReference type="PROSITE" id="PS52015">
    <property type="entry name" value="TONB_CTD"/>
    <property type="match status" value="1"/>
</dbReference>
<evidence type="ECO:0000256" key="3">
    <source>
        <dbReference type="ARBA" id="ARBA00022448"/>
    </source>
</evidence>
<protein>
    <recommendedName>
        <fullName evidence="12">TonB C-terminal domain-containing protein</fullName>
    </recommendedName>
</protein>
<dbReference type="PANTHER" id="PTHR33446">
    <property type="entry name" value="PROTEIN TONB-RELATED"/>
    <property type="match status" value="1"/>
</dbReference>
<comment type="subcellular location">
    <subcellularLocation>
        <location evidence="1">Cell inner membrane</location>
        <topology evidence="1">Single-pass membrane protein</topology>
        <orientation evidence="1">Periplasmic side</orientation>
    </subcellularLocation>
</comment>